<organism evidence="3 4">
    <name type="scientific">Rhodofomes roseus</name>
    <dbReference type="NCBI Taxonomy" id="34475"/>
    <lineage>
        <taxon>Eukaryota</taxon>
        <taxon>Fungi</taxon>
        <taxon>Dikarya</taxon>
        <taxon>Basidiomycota</taxon>
        <taxon>Agaricomycotina</taxon>
        <taxon>Agaricomycetes</taxon>
        <taxon>Polyporales</taxon>
        <taxon>Rhodofomes</taxon>
    </lineage>
</organism>
<sequence length="223" mass="24034">MRLAPMDPSETGPAPAPADSAPRAEHDNDAADNLEGDVSAEEVYVATQVYSIGRPVRVDPLNTIQDILFALPTDERPATVPSVAPFAPSSVRRTITPTIQLASPTPPPSPRRPRPLPRPPVEVVAATASTAVTPASYTPIFKPYSPKVKTWYVIWKGIRVGIFTSWGETSGYVLGVSRAAHKSFSSYEEAVCEWEQQEALGGVMELPGPVPRLLTDSTVHVIQ</sequence>
<evidence type="ECO:0000313" key="3">
    <source>
        <dbReference type="EMBL" id="KAH9836220.1"/>
    </source>
</evidence>
<feature type="region of interest" description="Disordered" evidence="1">
    <location>
        <begin position="96"/>
        <end position="119"/>
    </location>
</feature>
<dbReference type="InterPro" id="IPR009027">
    <property type="entry name" value="Ribosomal_bL9/RNase_H1_N"/>
</dbReference>
<dbReference type="PRINTS" id="PR01217">
    <property type="entry name" value="PRICHEXTENSN"/>
</dbReference>
<dbReference type="InterPro" id="IPR011320">
    <property type="entry name" value="RNase_H1_N"/>
</dbReference>
<dbReference type="InterPro" id="IPR037056">
    <property type="entry name" value="RNase_H1_N_sf"/>
</dbReference>
<evidence type="ECO:0000256" key="1">
    <source>
        <dbReference type="SAM" id="MobiDB-lite"/>
    </source>
</evidence>
<protein>
    <recommendedName>
        <fullName evidence="2">Ribonuclease H1 N-terminal domain-containing protein</fullName>
    </recommendedName>
</protein>
<dbReference type="RefSeq" id="XP_047778505.1">
    <property type="nucleotide sequence ID" value="XM_047921621.1"/>
</dbReference>
<dbReference type="Proteomes" id="UP000814176">
    <property type="component" value="Unassembled WGS sequence"/>
</dbReference>
<dbReference type="Pfam" id="PF01693">
    <property type="entry name" value="Cauli_VI"/>
    <property type="match status" value="1"/>
</dbReference>
<feature type="compositionally biased region" description="Acidic residues" evidence="1">
    <location>
        <begin position="30"/>
        <end position="39"/>
    </location>
</feature>
<dbReference type="SUPFAM" id="SSF55658">
    <property type="entry name" value="L9 N-domain-like"/>
    <property type="match status" value="1"/>
</dbReference>
<feature type="compositionally biased region" description="Pro residues" evidence="1">
    <location>
        <begin position="104"/>
        <end position="119"/>
    </location>
</feature>
<dbReference type="GeneID" id="72002353"/>
<evidence type="ECO:0000313" key="4">
    <source>
        <dbReference type="Proteomes" id="UP000814176"/>
    </source>
</evidence>
<gene>
    <name evidence="3" type="ORF">C8Q71DRAFT_724058</name>
</gene>
<evidence type="ECO:0000259" key="2">
    <source>
        <dbReference type="Pfam" id="PF01693"/>
    </source>
</evidence>
<proteinExistence type="predicted"/>
<feature type="domain" description="Ribonuclease H1 N-terminal" evidence="2">
    <location>
        <begin position="151"/>
        <end position="190"/>
    </location>
</feature>
<accession>A0ABQ8KFQ4</accession>
<dbReference type="EMBL" id="JADCUA010000011">
    <property type="protein sequence ID" value="KAH9836220.1"/>
    <property type="molecule type" value="Genomic_DNA"/>
</dbReference>
<comment type="caution">
    <text evidence="3">The sequence shown here is derived from an EMBL/GenBank/DDBJ whole genome shotgun (WGS) entry which is preliminary data.</text>
</comment>
<name>A0ABQ8KFQ4_9APHY</name>
<feature type="region of interest" description="Disordered" evidence="1">
    <location>
        <begin position="1"/>
        <end position="39"/>
    </location>
</feature>
<keyword evidence="4" id="KW-1185">Reference proteome</keyword>
<reference evidence="3 4" key="1">
    <citation type="journal article" date="2021" name="Environ. Microbiol.">
        <title>Gene family expansions and transcriptome signatures uncover fungal adaptations to wood decay.</title>
        <authorList>
            <person name="Hage H."/>
            <person name="Miyauchi S."/>
            <person name="Viragh M."/>
            <person name="Drula E."/>
            <person name="Min B."/>
            <person name="Chaduli D."/>
            <person name="Navarro D."/>
            <person name="Favel A."/>
            <person name="Norest M."/>
            <person name="Lesage-Meessen L."/>
            <person name="Balint B."/>
            <person name="Merenyi Z."/>
            <person name="de Eugenio L."/>
            <person name="Morin E."/>
            <person name="Martinez A.T."/>
            <person name="Baldrian P."/>
            <person name="Stursova M."/>
            <person name="Martinez M.J."/>
            <person name="Novotny C."/>
            <person name="Magnuson J.K."/>
            <person name="Spatafora J.W."/>
            <person name="Maurice S."/>
            <person name="Pangilinan J."/>
            <person name="Andreopoulos W."/>
            <person name="LaButti K."/>
            <person name="Hundley H."/>
            <person name="Na H."/>
            <person name="Kuo A."/>
            <person name="Barry K."/>
            <person name="Lipzen A."/>
            <person name="Henrissat B."/>
            <person name="Riley R."/>
            <person name="Ahrendt S."/>
            <person name="Nagy L.G."/>
            <person name="Grigoriev I.V."/>
            <person name="Martin F."/>
            <person name="Rosso M.N."/>
        </authorList>
    </citation>
    <scope>NUCLEOTIDE SEQUENCE [LARGE SCALE GENOMIC DNA]</scope>
    <source>
        <strain evidence="3 4">CIRM-BRFM 1785</strain>
    </source>
</reference>
<dbReference type="Gene3D" id="3.40.970.10">
    <property type="entry name" value="Ribonuclease H1, N-terminal domain"/>
    <property type="match status" value="1"/>
</dbReference>